<sequence length="526" mass="58568">MGLSFLVSTLVGVAVLYVLKLALFPKRALAPLPPGPKGKPIIGNLADLPPPGQKDWEYWAGFKKLYGPISSVTILGQTIIMVNDRQMAFDLMEKRSSINSSRPRMTFAGEMVGWDNAVAMQAYSDRFRAYRKAIHKAFGTKPLAARFNSLQDVEVRRFLLRVLDKPHDLVQHLRTEAGAVILKIAYGYNIEPHGSDPLVTLVNDAMEDFSLAAAPGKWIVDTVPFLKNLPAWLPGMGFKKIANAWRKTLIETIEKPYIFVRQQMRQGSYPPSYLASLVEEGAHKWTADDELLAKWSAGSLYTGGADTTVSSLSCFFLAMALNPDVQRKAQKEIDRVLGPNKLPSFADRENLPYIDAVVKETLRWHPVGPIGLPHMTTEDDVYEGYRIPKGSIVLPNIWEMFHDPSVYANPEAFNPDRFLATETHTPELDPHTIAFGFGRRICPGRLLADNTVFLSIAQSLAVFNIATAEDIGKPDFTTGVVSHPAPYKYEITPRSEAHEALIRAVEVEAPWEESHAKEIDGIDFKA</sequence>
<dbReference type="GO" id="GO:0016705">
    <property type="term" value="F:oxidoreductase activity, acting on paired donors, with incorporation or reduction of molecular oxygen"/>
    <property type="evidence" value="ECO:0007669"/>
    <property type="project" value="InterPro"/>
</dbReference>
<protein>
    <submittedName>
        <fullName evidence="7">Cytochrome P450</fullName>
    </submittedName>
</protein>
<dbReference type="InterPro" id="IPR002401">
    <property type="entry name" value="Cyt_P450_E_grp-I"/>
</dbReference>
<dbReference type="AlphaFoldDB" id="A0A2I1DB43"/>
<keyword evidence="2 5" id="KW-0479">Metal-binding</keyword>
<evidence type="ECO:0000256" key="6">
    <source>
        <dbReference type="RuleBase" id="RU000461"/>
    </source>
</evidence>
<comment type="similarity">
    <text evidence="1 6">Belongs to the cytochrome P450 family.</text>
</comment>
<dbReference type="PRINTS" id="PR00463">
    <property type="entry name" value="EP450I"/>
</dbReference>
<dbReference type="PANTHER" id="PTHR46300:SF12">
    <property type="entry name" value="P450, PUTATIVE (EUROFUNG)-RELATED"/>
    <property type="match status" value="1"/>
</dbReference>
<dbReference type="GO" id="GO:0004497">
    <property type="term" value="F:monooxygenase activity"/>
    <property type="evidence" value="ECO:0007669"/>
    <property type="project" value="UniProtKB-KW"/>
</dbReference>
<dbReference type="GO" id="GO:0020037">
    <property type="term" value="F:heme binding"/>
    <property type="evidence" value="ECO:0007669"/>
    <property type="project" value="InterPro"/>
</dbReference>
<dbReference type="InterPro" id="IPR036396">
    <property type="entry name" value="Cyt_P450_sf"/>
</dbReference>
<comment type="caution">
    <text evidence="7">The sequence shown here is derived from an EMBL/GenBank/DDBJ whole genome shotgun (WGS) entry which is preliminary data.</text>
</comment>
<dbReference type="SUPFAM" id="SSF48264">
    <property type="entry name" value="Cytochrome P450"/>
    <property type="match status" value="1"/>
</dbReference>
<keyword evidence="3 6" id="KW-0560">Oxidoreductase</keyword>
<evidence type="ECO:0000256" key="4">
    <source>
        <dbReference type="ARBA" id="ARBA00023004"/>
    </source>
</evidence>
<keyword evidence="5 6" id="KW-0349">Heme</keyword>
<dbReference type="OrthoDB" id="2789670at2759"/>
<evidence type="ECO:0000313" key="7">
    <source>
        <dbReference type="EMBL" id="PKY07093.1"/>
    </source>
</evidence>
<dbReference type="InterPro" id="IPR017972">
    <property type="entry name" value="Cyt_P450_CS"/>
</dbReference>
<comment type="cofactor">
    <cofactor evidence="5">
        <name>heme</name>
        <dbReference type="ChEBI" id="CHEBI:30413"/>
    </cofactor>
</comment>
<dbReference type="InterPro" id="IPR050364">
    <property type="entry name" value="Cytochrome_P450_fung"/>
</dbReference>
<evidence type="ECO:0000313" key="8">
    <source>
        <dbReference type="Proteomes" id="UP000234254"/>
    </source>
</evidence>
<reference evidence="7" key="1">
    <citation type="submission" date="2016-12" db="EMBL/GenBank/DDBJ databases">
        <title>The genomes of Aspergillus section Nigri reveals drivers in fungal speciation.</title>
        <authorList>
            <consortium name="DOE Joint Genome Institute"/>
            <person name="Vesth T.C."/>
            <person name="Nybo J."/>
            <person name="Theobald S."/>
            <person name="Brandl J."/>
            <person name="Frisvad J.C."/>
            <person name="Nielsen K.F."/>
            <person name="Lyhne E.K."/>
            <person name="Kogle M.E."/>
            <person name="Kuo A."/>
            <person name="Riley R."/>
            <person name="Clum A."/>
            <person name="Nolan M."/>
            <person name="Lipzen A."/>
            <person name="Salamov A."/>
            <person name="Henrissat B."/>
            <person name="Wiebenga A."/>
            <person name="De vries R.P."/>
            <person name="Grigoriev I.V."/>
            <person name="Mortensen U.H."/>
            <person name="Andersen M.R."/>
            <person name="Baker S.E."/>
        </authorList>
    </citation>
    <scope>NUCLEOTIDE SEQUENCE</scope>
    <source>
        <strain evidence="7">IBT 28561</strain>
    </source>
</reference>
<evidence type="ECO:0000256" key="3">
    <source>
        <dbReference type="ARBA" id="ARBA00023002"/>
    </source>
</evidence>
<dbReference type="Proteomes" id="UP000234254">
    <property type="component" value="Unassembled WGS sequence"/>
</dbReference>
<dbReference type="InterPro" id="IPR001128">
    <property type="entry name" value="Cyt_P450"/>
</dbReference>
<gene>
    <name evidence="7" type="ORF">P168DRAFT_264042</name>
</gene>
<dbReference type="EMBL" id="MSFM01000002">
    <property type="protein sequence ID" value="PKY07093.1"/>
    <property type="molecule type" value="Genomic_DNA"/>
</dbReference>
<dbReference type="GO" id="GO:0005506">
    <property type="term" value="F:iron ion binding"/>
    <property type="evidence" value="ECO:0007669"/>
    <property type="project" value="InterPro"/>
</dbReference>
<keyword evidence="6" id="KW-0503">Monooxygenase</keyword>
<keyword evidence="8" id="KW-1185">Reference proteome</keyword>
<evidence type="ECO:0000256" key="1">
    <source>
        <dbReference type="ARBA" id="ARBA00010617"/>
    </source>
</evidence>
<evidence type="ECO:0000256" key="2">
    <source>
        <dbReference type="ARBA" id="ARBA00022723"/>
    </source>
</evidence>
<dbReference type="Pfam" id="PF00067">
    <property type="entry name" value="p450"/>
    <property type="match status" value="1"/>
</dbReference>
<dbReference type="Gene3D" id="1.10.630.10">
    <property type="entry name" value="Cytochrome P450"/>
    <property type="match status" value="1"/>
</dbReference>
<proteinExistence type="inferred from homology"/>
<dbReference type="GeneID" id="36542361"/>
<dbReference type="PROSITE" id="PS00086">
    <property type="entry name" value="CYTOCHROME_P450"/>
    <property type="match status" value="1"/>
</dbReference>
<organism evidence="7 8">
    <name type="scientific">Aspergillus campestris (strain IBT 28561)</name>
    <dbReference type="NCBI Taxonomy" id="1392248"/>
    <lineage>
        <taxon>Eukaryota</taxon>
        <taxon>Fungi</taxon>
        <taxon>Dikarya</taxon>
        <taxon>Ascomycota</taxon>
        <taxon>Pezizomycotina</taxon>
        <taxon>Eurotiomycetes</taxon>
        <taxon>Eurotiomycetidae</taxon>
        <taxon>Eurotiales</taxon>
        <taxon>Aspergillaceae</taxon>
        <taxon>Aspergillus</taxon>
        <taxon>Aspergillus subgen. Circumdati</taxon>
    </lineage>
</organism>
<dbReference type="CDD" id="cd11065">
    <property type="entry name" value="CYP64-like"/>
    <property type="match status" value="1"/>
</dbReference>
<keyword evidence="4 5" id="KW-0408">Iron</keyword>
<dbReference type="PRINTS" id="PR00385">
    <property type="entry name" value="P450"/>
</dbReference>
<dbReference type="RefSeq" id="XP_024695687.1">
    <property type="nucleotide sequence ID" value="XM_024834837.1"/>
</dbReference>
<feature type="binding site" description="axial binding residue" evidence="5">
    <location>
        <position position="442"/>
    </location>
    <ligand>
        <name>heme</name>
        <dbReference type="ChEBI" id="CHEBI:30413"/>
    </ligand>
    <ligandPart>
        <name>Fe</name>
        <dbReference type="ChEBI" id="CHEBI:18248"/>
    </ligandPart>
</feature>
<accession>A0A2I1DB43</accession>
<dbReference type="VEuPathDB" id="FungiDB:P168DRAFT_264042"/>
<evidence type="ECO:0000256" key="5">
    <source>
        <dbReference type="PIRSR" id="PIRSR602401-1"/>
    </source>
</evidence>
<dbReference type="PANTHER" id="PTHR46300">
    <property type="entry name" value="P450, PUTATIVE (EUROFUNG)-RELATED-RELATED"/>
    <property type="match status" value="1"/>
</dbReference>
<name>A0A2I1DB43_ASPC2</name>